<feature type="signal peptide" evidence="1">
    <location>
        <begin position="1"/>
        <end position="23"/>
    </location>
</feature>
<name>A0A366HKC2_9BURK</name>
<accession>A0A366HKC2</accession>
<protein>
    <submittedName>
        <fullName evidence="3">Putative membrane protein</fullName>
    </submittedName>
</protein>
<feature type="domain" description="DUF4142" evidence="2">
    <location>
        <begin position="43"/>
        <end position="178"/>
    </location>
</feature>
<dbReference type="OrthoDB" id="118677at2"/>
<dbReference type="AlphaFoldDB" id="A0A366HKC2"/>
<dbReference type="PANTHER" id="PTHR38593:SF1">
    <property type="entry name" value="BLR2558 PROTEIN"/>
    <property type="match status" value="1"/>
</dbReference>
<dbReference type="EMBL" id="QNRQ01000001">
    <property type="protein sequence ID" value="RBP43373.1"/>
    <property type="molecule type" value="Genomic_DNA"/>
</dbReference>
<proteinExistence type="predicted"/>
<dbReference type="Proteomes" id="UP000253628">
    <property type="component" value="Unassembled WGS sequence"/>
</dbReference>
<gene>
    <name evidence="3" type="ORF">DFR37_101505</name>
</gene>
<dbReference type="PANTHER" id="PTHR38593">
    <property type="entry name" value="BLR2558 PROTEIN"/>
    <property type="match status" value="1"/>
</dbReference>
<keyword evidence="4" id="KW-1185">Reference proteome</keyword>
<keyword evidence="1" id="KW-0732">Signal</keyword>
<evidence type="ECO:0000256" key="1">
    <source>
        <dbReference type="SAM" id="SignalP"/>
    </source>
</evidence>
<sequence>MKLRTAIFSSIACCSLTWAGAFAQPAPTAPASMPQSSSQLSSNDKDFMEHAAQAGHTEIEGSKLAQTHAKSEEVKTFANQMIMDHTKVGNDLEALAKQKSYKLPDGPSLAQKAKLKTLDMRDDSFDKKYVSQIGVSAHEDAVKLFKKASADAKDPDVKAFAAKNLPTLEHHLEMAKALQQKLGINK</sequence>
<feature type="chain" id="PRO_5016941926" evidence="1">
    <location>
        <begin position="24"/>
        <end position="186"/>
    </location>
</feature>
<reference evidence="3 4" key="1">
    <citation type="submission" date="2018-06" db="EMBL/GenBank/DDBJ databases">
        <title>Genomic Encyclopedia of Type Strains, Phase IV (KMG-IV): sequencing the most valuable type-strain genomes for metagenomic binning, comparative biology and taxonomic classification.</title>
        <authorList>
            <person name="Goeker M."/>
        </authorList>
    </citation>
    <scope>NUCLEOTIDE SEQUENCE [LARGE SCALE GENOMIC DNA]</scope>
    <source>
        <strain evidence="3 4">DSM 25520</strain>
    </source>
</reference>
<evidence type="ECO:0000313" key="4">
    <source>
        <dbReference type="Proteomes" id="UP000253628"/>
    </source>
</evidence>
<comment type="caution">
    <text evidence="3">The sequence shown here is derived from an EMBL/GenBank/DDBJ whole genome shotgun (WGS) entry which is preliminary data.</text>
</comment>
<evidence type="ECO:0000259" key="2">
    <source>
        <dbReference type="Pfam" id="PF13628"/>
    </source>
</evidence>
<dbReference type="Gene3D" id="1.20.1260.10">
    <property type="match status" value="1"/>
</dbReference>
<dbReference type="Pfam" id="PF13628">
    <property type="entry name" value="DUF4142"/>
    <property type="match status" value="1"/>
</dbReference>
<dbReference type="InterPro" id="IPR012347">
    <property type="entry name" value="Ferritin-like"/>
</dbReference>
<dbReference type="InterPro" id="IPR025419">
    <property type="entry name" value="DUF4142"/>
</dbReference>
<evidence type="ECO:0000313" key="3">
    <source>
        <dbReference type="EMBL" id="RBP43373.1"/>
    </source>
</evidence>
<organism evidence="3 4">
    <name type="scientific">Eoetvoesiella caeni</name>
    <dbReference type="NCBI Taxonomy" id="645616"/>
    <lineage>
        <taxon>Bacteria</taxon>
        <taxon>Pseudomonadati</taxon>
        <taxon>Pseudomonadota</taxon>
        <taxon>Betaproteobacteria</taxon>
        <taxon>Burkholderiales</taxon>
        <taxon>Alcaligenaceae</taxon>
        <taxon>Eoetvoesiella</taxon>
    </lineage>
</organism>